<dbReference type="EMBL" id="BLJY01000006">
    <property type="protein sequence ID" value="GFF16948.1"/>
    <property type="molecule type" value="Genomic_DNA"/>
</dbReference>
<feature type="region of interest" description="Disordered" evidence="1">
    <location>
        <begin position="375"/>
        <end position="403"/>
    </location>
</feature>
<reference evidence="2 3" key="1">
    <citation type="submission" date="2020-01" db="EMBL/GenBank/DDBJ databases">
        <title>Aspergillus terreus IFO 6365 whole genome shotgun sequence.</title>
        <authorList>
            <person name="Kanamasa S."/>
            <person name="Takahashi H."/>
        </authorList>
    </citation>
    <scope>NUCLEOTIDE SEQUENCE [LARGE SCALE GENOMIC DNA]</scope>
    <source>
        <strain evidence="2 3">IFO 6365</strain>
    </source>
</reference>
<keyword evidence="3" id="KW-1185">Reference proteome</keyword>
<dbReference type="VEuPathDB" id="FungiDB:ATEG_03059"/>
<dbReference type="PANTHER" id="PTHR21456:SF1">
    <property type="entry name" value="C2 NT-TYPE DOMAIN-CONTAINING PROTEIN"/>
    <property type="match status" value="1"/>
</dbReference>
<feature type="region of interest" description="Disordered" evidence="1">
    <location>
        <begin position="239"/>
        <end position="316"/>
    </location>
</feature>
<feature type="compositionally biased region" description="Polar residues" evidence="1">
    <location>
        <begin position="303"/>
        <end position="316"/>
    </location>
</feature>
<dbReference type="Pfam" id="PF20778">
    <property type="entry name" value="SLS1_C"/>
    <property type="match status" value="1"/>
</dbReference>
<proteinExistence type="predicted"/>
<sequence length="1110" mass="125038">MVSAVPKNRRPRFELVLRIIDLNNIPLVNGTAFVKWRLPSSSAPEHHGHTDKAVILDHRAYWNYEKTLQVRLTIDRNQSLHECEIHFEVIQEFESPSHGDNKNLLGRIKLNLCEYVDKSDDEEGIVRRYLMQDSKINSTLRIGIAIRQVEGDRNFTTPPLKSAMVFGGIAGVVSSEQGDPVDLGRLPSLSSQSTEVSDLQDMYRRTLAASWNSNSDDLPADKLIEELFSGRVSWHNDVQDSKTTKAADQGLSPHSAGGAKPNVSSHRLSPGFERRGKSSSSNQFPNDGRLPGFPAGAGHSRKNASMDNQFYDNTKPSVWKSRNTDYELSEFDIREDLRSWEIGIGLLSSQVPRDCTRCRFPFPLHQRRVFVRFQSTDSDTQNTESESRFKRKPKRRPRFKKEETKRVPIGVTALGKPGEVVVVSNPRRRRPLPQNIQEKSTDGIDKNALPFMLNELEDNEDILDPSTVNERIESFCAPYLPRAKLTLTDWDSLRTRLQLSFTTRQLSDYVSQFARDAPMSPESRIKHGKVATTEWKPGTSAFFETGPGSAGGVADRVATSQSLSGKQLISERILRDCWHLGIIDEIGQLDVRLPSQSLTLLLNSKHFSFEELASLHDAKIDVTNSLGLVRITGRQNSCESIRDIVYDAITRIREEELALFPDVAQSKDHDRVFSADFLSWISKTYGVAFEQDSGCPSKIFYLVENKQDAENARRTLNLAVYETSALPVPFGTYLPSSEPVSVYNVDLEGNLSWFNRQSSWFRWAVPSAQTAEMTTLDTPLFDKHQTRLSDELLKLLRQSSETNEGSVEVHESLTATVGRCLFLRKPSFQEVELTAPQLGKLSLPRAFATDIPRVTSFLRMLTPHLPEEPQRPHRIRLVPSAIHAQVFPQLELEVTVQGTRDTIDSGNGLIMRNAKAVLSESNVDYLLPESGLDLRFARKLTRDLSEDPALNEVHNTLSGLFSKSLSNDVEVPLPTFTQITLPNDVLRQPANAAGPTGYSTGEYMFLPVNDIRGTRIHRYDFKGQQLNYAFYESGPFNAPRTTDLFLSMGLTDEGDAGEVPAQREFGSFYNAACSLAFELDKVWRMIRQAVKRRRSTSKNRLAYALDLDKV</sequence>
<evidence type="ECO:0000313" key="3">
    <source>
        <dbReference type="Proteomes" id="UP000452235"/>
    </source>
</evidence>
<dbReference type="InterPro" id="IPR048401">
    <property type="entry name" value="SLS1_C"/>
</dbReference>
<gene>
    <name evidence="2" type="ORF">ATEIFO6365_0006028500</name>
</gene>
<evidence type="ECO:0000313" key="2">
    <source>
        <dbReference type="EMBL" id="GFF16948.1"/>
    </source>
</evidence>
<accession>A0A5M3Z0A3</accession>
<name>A0A5M3Z0A3_ASPTE</name>
<dbReference type="AlphaFoldDB" id="A0A5M3Z0A3"/>
<dbReference type="PANTHER" id="PTHR21456">
    <property type="entry name" value="FAMILY WITH SEQUENCE SIMILARITY 102"/>
    <property type="match status" value="1"/>
</dbReference>
<comment type="caution">
    <text evidence="2">The sequence shown here is derived from an EMBL/GenBank/DDBJ whole genome shotgun (WGS) entry which is preliminary data.</text>
</comment>
<dbReference type="Proteomes" id="UP000452235">
    <property type="component" value="Unassembled WGS sequence"/>
</dbReference>
<protein>
    <submittedName>
        <fullName evidence="2">Uncharacterized protein</fullName>
    </submittedName>
</protein>
<dbReference type="InterPro" id="IPR048400">
    <property type="entry name" value="SLS1_N"/>
</dbReference>
<dbReference type="PROSITE" id="PS51840">
    <property type="entry name" value="C2_NT"/>
    <property type="match status" value="1"/>
</dbReference>
<organism evidence="2 3">
    <name type="scientific">Aspergillus terreus</name>
    <dbReference type="NCBI Taxonomy" id="33178"/>
    <lineage>
        <taxon>Eukaryota</taxon>
        <taxon>Fungi</taxon>
        <taxon>Dikarya</taxon>
        <taxon>Ascomycota</taxon>
        <taxon>Pezizomycotina</taxon>
        <taxon>Eurotiomycetes</taxon>
        <taxon>Eurotiomycetidae</taxon>
        <taxon>Eurotiales</taxon>
        <taxon>Aspergillaceae</taxon>
        <taxon>Aspergillus</taxon>
        <taxon>Aspergillus subgen. Circumdati</taxon>
    </lineage>
</organism>
<dbReference type="InterPro" id="IPR048748">
    <property type="entry name" value="SLS1_KH2"/>
</dbReference>
<dbReference type="Pfam" id="PF20776">
    <property type="entry name" value="SLS1_N"/>
    <property type="match status" value="1"/>
</dbReference>
<feature type="compositionally biased region" description="Basic residues" evidence="1">
    <location>
        <begin position="389"/>
        <end position="399"/>
    </location>
</feature>
<dbReference type="Pfam" id="PF20777">
    <property type="entry name" value="KH_SLS1_2"/>
    <property type="match status" value="1"/>
</dbReference>
<evidence type="ECO:0000256" key="1">
    <source>
        <dbReference type="SAM" id="MobiDB-lite"/>
    </source>
</evidence>
<dbReference type="InterPro" id="IPR019448">
    <property type="entry name" value="NT-C2"/>
</dbReference>
<dbReference type="OrthoDB" id="3365224at2759"/>
<dbReference type="InterPro" id="IPR039931">
    <property type="entry name" value="EEIG1/2-like"/>
</dbReference>
<dbReference type="Pfam" id="PF10358">
    <property type="entry name" value="NT-C2"/>
    <property type="match status" value="1"/>
</dbReference>